<evidence type="ECO:0000313" key="2">
    <source>
        <dbReference type="Proteomes" id="UP000256780"/>
    </source>
</evidence>
<sequence>MSCAGNKTAWARRCEARRRAPAVLALRVPAGPEHVT</sequence>
<comment type="caution">
    <text evidence="1">The sequence shown here is derived from an EMBL/GenBank/DDBJ whole genome shotgun (WGS) entry which is preliminary data.</text>
</comment>
<dbReference type="EMBL" id="OFSQ01000029">
    <property type="protein sequence ID" value="SOY57659.1"/>
    <property type="molecule type" value="Genomic_DNA"/>
</dbReference>
<dbReference type="Proteomes" id="UP000256780">
    <property type="component" value="Chromosome CBM2587_b"/>
</dbReference>
<dbReference type="AlphaFoldDB" id="A0A976A318"/>
<protein>
    <submittedName>
        <fullName evidence="1">Uncharacterized protein</fullName>
    </submittedName>
</protein>
<name>A0A976A318_9BURK</name>
<gene>
    <name evidence="1" type="ORF">CBM2587_B10030</name>
</gene>
<reference evidence="1 2" key="1">
    <citation type="submission" date="2018-01" db="EMBL/GenBank/DDBJ databases">
        <authorList>
            <person name="Clerissi C."/>
        </authorList>
    </citation>
    <scope>NUCLEOTIDE SEQUENCE [LARGE SCALE GENOMIC DNA]</scope>
    <source>
        <strain evidence="1">Cupriavidus sp. LMG 19464</strain>
    </source>
</reference>
<evidence type="ECO:0000313" key="1">
    <source>
        <dbReference type="EMBL" id="SOY57659.1"/>
    </source>
</evidence>
<organism evidence="1 2">
    <name type="scientific">Cupriavidus taiwanensis</name>
    <dbReference type="NCBI Taxonomy" id="164546"/>
    <lineage>
        <taxon>Bacteria</taxon>
        <taxon>Pseudomonadati</taxon>
        <taxon>Pseudomonadota</taxon>
        <taxon>Betaproteobacteria</taxon>
        <taxon>Burkholderiales</taxon>
        <taxon>Burkholderiaceae</taxon>
        <taxon>Cupriavidus</taxon>
    </lineage>
</organism>
<accession>A0A976A318</accession>
<proteinExistence type="predicted"/>